<dbReference type="Gene3D" id="3.90.280.10">
    <property type="entry name" value="PEBP-like"/>
    <property type="match status" value="1"/>
</dbReference>
<keyword evidence="2" id="KW-1185">Reference proteome</keyword>
<gene>
    <name evidence="1" type="ORF">RFM42_21170</name>
</gene>
<reference evidence="1 2" key="1">
    <citation type="submission" date="2023-08" db="EMBL/GenBank/DDBJ databases">
        <title>Implementing the SeqCode for naming new Mesorhizobium species isolated from Vachellia karroo root nodules.</title>
        <authorList>
            <person name="Van Lill M."/>
        </authorList>
    </citation>
    <scope>NUCLEOTIDE SEQUENCE [LARGE SCALE GENOMIC DNA]</scope>
    <source>
        <strain evidence="1 2">VK25D</strain>
    </source>
</reference>
<name>A0ABU5AAF8_9HYPH</name>
<keyword evidence="1" id="KW-0649">Protein kinase inhibitor</keyword>
<organism evidence="1 2">
    <name type="scientific">Mesorhizobium vachelliae</name>
    <dbReference type="NCBI Taxonomy" id="3072309"/>
    <lineage>
        <taxon>Bacteria</taxon>
        <taxon>Pseudomonadati</taxon>
        <taxon>Pseudomonadota</taxon>
        <taxon>Alphaproteobacteria</taxon>
        <taxon>Hyphomicrobiales</taxon>
        <taxon>Phyllobacteriaceae</taxon>
        <taxon>Mesorhizobium</taxon>
    </lineage>
</organism>
<dbReference type="NCBIfam" id="TIGR00481">
    <property type="entry name" value="YbhB/YbcL family Raf kinase inhibitor-like protein"/>
    <property type="match status" value="1"/>
</dbReference>
<dbReference type="RefSeq" id="WP_320250453.1">
    <property type="nucleotide sequence ID" value="NZ_JAVIIQ010000008.1"/>
</dbReference>
<comment type="caution">
    <text evidence="1">The sequence shown here is derived from an EMBL/GenBank/DDBJ whole genome shotgun (WGS) entry which is preliminary data.</text>
</comment>
<proteinExistence type="predicted"/>
<evidence type="ECO:0000313" key="1">
    <source>
        <dbReference type="EMBL" id="MDX8533514.1"/>
    </source>
</evidence>
<evidence type="ECO:0000313" key="2">
    <source>
        <dbReference type="Proteomes" id="UP001285154"/>
    </source>
</evidence>
<dbReference type="InterPro" id="IPR036610">
    <property type="entry name" value="PEBP-like_sf"/>
</dbReference>
<dbReference type="PANTHER" id="PTHR30289">
    <property type="entry name" value="UNCHARACTERIZED PROTEIN YBCL-RELATED"/>
    <property type="match status" value="1"/>
</dbReference>
<dbReference type="Proteomes" id="UP001285154">
    <property type="component" value="Unassembled WGS sequence"/>
</dbReference>
<sequence length="195" mass="21576">MMLELPPMPRVPKRQQRLRFTDPRKIVRQFPSGRTRQEHGVPAMAFTLESPAFGNGQVIPEPYVRSGGNLSPPLQWKNAPAGARSFLLVVEDPDAPRGMFRHWAVYDIAVGRDRLPEGTAGPENFRQGVNDFGNAHYDGPQPPKGHGVHHYHFRLSALDVETLESGGETGIADLLAHAEPHMIATADLVGTYESR</sequence>
<dbReference type="CDD" id="cd00865">
    <property type="entry name" value="PEBP_bact_arch"/>
    <property type="match status" value="1"/>
</dbReference>
<protein>
    <submittedName>
        <fullName evidence="1">YbhB/YbcL family Raf kinase inhibitor-like protein</fullName>
    </submittedName>
</protein>
<dbReference type="GO" id="GO:0004860">
    <property type="term" value="F:protein kinase inhibitor activity"/>
    <property type="evidence" value="ECO:0007669"/>
    <property type="project" value="UniProtKB-KW"/>
</dbReference>
<dbReference type="Pfam" id="PF01161">
    <property type="entry name" value="PBP"/>
    <property type="match status" value="1"/>
</dbReference>
<dbReference type="InterPro" id="IPR005247">
    <property type="entry name" value="YbhB_YbcL/LppC-like"/>
</dbReference>
<dbReference type="SUPFAM" id="SSF49777">
    <property type="entry name" value="PEBP-like"/>
    <property type="match status" value="1"/>
</dbReference>
<dbReference type="PANTHER" id="PTHR30289:SF1">
    <property type="entry name" value="PEBP (PHOSPHATIDYLETHANOLAMINE-BINDING PROTEIN) FAMILY PROTEIN"/>
    <property type="match status" value="1"/>
</dbReference>
<accession>A0ABU5AAF8</accession>
<dbReference type="EMBL" id="JAVIIQ010000008">
    <property type="protein sequence ID" value="MDX8533514.1"/>
    <property type="molecule type" value="Genomic_DNA"/>
</dbReference>
<dbReference type="InterPro" id="IPR008914">
    <property type="entry name" value="PEBP"/>
</dbReference>